<dbReference type="OrthoDB" id="9806511at2"/>
<organism evidence="1 2">
    <name type="scientific">Glycomyces harbinensis</name>
    <dbReference type="NCBI Taxonomy" id="58114"/>
    <lineage>
        <taxon>Bacteria</taxon>
        <taxon>Bacillati</taxon>
        <taxon>Actinomycetota</taxon>
        <taxon>Actinomycetes</taxon>
        <taxon>Glycomycetales</taxon>
        <taxon>Glycomycetaceae</taxon>
        <taxon>Glycomyces</taxon>
    </lineage>
</organism>
<dbReference type="EMBL" id="FNAD01000018">
    <property type="protein sequence ID" value="SDE31939.1"/>
    <property type="molecule type" value="Genomic_DNA"/>
</dbReference>
<accession>A0A1G7BY23</accession>
<evidence type="ECO:0008006" key="3">
    <source>
        <dbReference type="Google" id="ProtNLM"/>
    </source>
</evidence>
<dbReference type="Gene3D" id="3.30.310.50">
    <property type="entry name" value="Alpha-D-phosphohexomutase, C-terminal domain"/>
    <property type="match status" value="1"/>
</dbReference>
<proteinExistence type="predicted"/>
<dbReference type="Proteomes" id="UP000198949">
    <property type="component" value="Unassembled WGS sequence"/>
</dbReference>
<dbReference type="RefSeq" id="WP_091039885.1">
    <property type="nucleotide sequence ID" value="NZ_FNAD01000018.1"/>
</dbReference>
<name>A0A1G7BY23_9ACTN</name>
<gene>
    <name evidence="1" type="ORF">SAMN05216270_11840</name>
</gene>
<protein>
    <recommendedName>
        <fullName evidence="3">DUF2218 domain-containing protein</fullName>
    </recommendedName>
</protein>
<dbReference type="AlphaFoldDB" id="A0A1G7BY23"/>
<dbReference type="Pfam" id="PF09981">
    <property type="entry name" value="DUF2218"/>
    <property type="match status" value="1"/>
</dbReference>
<keyword evidence="2" id="KW-1185">Reference proteome</keyword>
<reference evidence="2" key="1">
    <citation type="submission" date="2016-10" db="EMBL/GenBank/DDBJ databases">
        <authorList>
            <person name="Varghese N."/>
            <person name="Submissions S."/>
        </authorList>
    </citation>
    <scope>NUCLEOTIDE SEQUENCE [LARGE SCALE GENOMIC DNA]</scope>
    <source>
        <strain evidence="2">CGMCC 4.3516</strain>
    </source>
</reference>
<evidence type="ECO:0000313" key="1">
    <source>
        <dbReference type="EMBL" id="SDE31939.1"/>
    </source>
</evidence>
<dbReference type="InterPro" id="IPR014543">
    <property type="entry name" value="UCP028291"/>
</dbReference>
<evidence type="ECO:0000313" key="2">
    <source>
        <dbReference type="Proteomes" id="UP000198949"/>
    </source>
</evidence>
<sequence>MSAATPEPSARPPLVRSTALVAVDRPAHVAKELASHFGRRTPADEVPGGYRLHFPLGRVFLSAAEGGLALAADAPDEDALSRVESLVGGRLQSIAPHELAIEWRRQ</sequence>